<evidence type="ECO:0000313" key="2">
    <source>
        <dbReference type="Proteomes" id="UP000249910"/>
    </source>
</evidence>
<protein>
    <submittedName>
        <fullName evidence="1">Uncharacterized protein</fullName>
    </submittedName>
</protein>
<dbReference type="Proteomes" id="UP000249910">
    <property type="component" value="Chromosome"/>
</dbReference>
<keyword evidence="2" id="KW-1185">Reference proteome</keyword>
<proteinExistence type="predicted"/>
<reference evidence="1 2" key="1">
    <citation type="submission" date="2017-06" db="EMBL/GenBank/DDBJ databases">
        <title>Complete genome of Francisella halioticida.</title>
        <authorList>
            <person name="Sjodin A."/>
        </authorList>
    </citation>
    <scope>NUCLEOTIDE SEQUENCE [LARGE SCALE GENOMIC DNA]</scope>
    <source>
        <strain evidence="1 2">DSM 23729</strain>
    </source>
</reference>
<name>A0ABM6LZ20_9GAMM</name>
<organism evidence="1 2">
    <name type="scientific">Francisella halioticida</name>
    <dbReference type="NCBI Taxonomy" id="549298"/>
    <lineage>
        <taxon>Bacteria</taxon>
        <taxon>Pseudomonadati</taxon>
        <taxon>Pseudomonadota</taxon>
        <taxon>Gammaproteobacteria</taxon>
        <taxon>Thiotrichales</taxon>
        <taxon>Francisellaceae</taxon>
        <taxon>Francisella</taxon>
    </lineage>
</organism>
<gene>
    <name evidence="1" type="ORF">CDV26_04505</name>
</gene>
<sequence>MVPGPIIIESNIGEGVIIKNLKIYESDHIRICRPKGISKMQKTTIINYVLSELGLPYDNQQIFDLARFFCPWWILPREWHSSLFNLKYPMKL</sequence>
<dbReference type="EMBL" id="CP022132">
    <property type="protein sequence ID" value="ASG67748.1"/>
    <property type="molecule type" value="Genomic_DNA"/>
</dbReference>
<dbReference type="InterPro" id="IPR038765">
    <property type="entry name" value="Papain-like_cys_pep_sf"/>
</dbReference>
<dbReference type="Gene3D" id="3.90.1720.10">
    <property type="entry name" value="endopeptidase domain like (from Nostoc punctiforme)"/>
    <property type="match status" value="1"/>
</dbReference>
<dbReference type="SUPFAM" id="SSF54001">
    <property type="entry name" value="Cysteine proteinases"/>
    <property type="match status" value="1"/>
</dbReference>
<evidence type="ECO:0000313" key="1">
    <source>
        <dbReference type="EMBL" id="ASG67748.1"/>
    </source>
</evidence>
<accession>A0ABM6LZ20</accession>